<accession>A0ABQ9VEH3</accession>
<evidence type="ECO:0000313" key="2">
    <source>
        <dbReference type="Proteomes" id="UP001266305"/>
    </source>
</evidence>
<sequence>AGSVVKEACDQSLGSPTDLEGVASLQYVEVSLIQEEACYAPNGEQGKKGRE</sequence>
<dbReference type="EMBL" id="JASSZA010000006">
    <property type="protein sequence ID" value="KAK2107560.1"/>
    <property type="molecule type" value="Genomic_DNA"/>
</dbReference>
<gene>
    <name evidence="1" type="ORF">P7K49_012725</name>
</gene>
<evidence type="ECO:0000313" key="1">
    <source>
        <dbReference type="EMBL" id="KAK2107560.1"/>
    </source>
</evidence>
<proteinExistence type="predicted"/>
<reference evidence="1 2" key="1">
    <citation type="submission" date="2023-05" db="EMBL/GenBank/DDBJ databases">
        <title>B98-5 Cell Line De Novo Hybrid Assembly: An Optical Mapping Approach.</title>
        <authorList>
            <person name="Kananen K."/>
            <person name="Auerbach J.A."/>
            <person name="Kautto E."/>
            <person name="Blachly J.S."/>
        </authorList>
    </citation>
    <scope>NUCLEOTIDE SEQUENCE [LARGE SCALE GENOMIC DNA]</scope>
    <source>
        <strain evidence="1">B95-8</strain>
        <tissue evidence="1">Cell line</tissue>
    </source>
</reference>
<protein>
    <submittedName>
        <fullName evidence="1">Uncharacterized protein</fullName>
    </submittedName>
</protein>
<organism evidence="1 2">
    <name type="scientific">Saguinus oedipus</name>
    <name type="common">Cotton-top tamarin</name>
    <name type="synonym">Oedipomidas oedipus</name>
    <dbReference type="NCBI Taxonomy" id="9490"/>
    <lineage>
        <taxon>Eukaryota</taxon>
        <taxon>Metazoa</taxon>
        <taxon>Chordata</taxon>
        <taxon>Craniata</taxon>
        <taxon>Vertebrata</taxon>
        <taxon>Euteleostomi</taxon>
        <taxon>Mammalia</taxon>
        <taxon>Eutheria</taxon>
        <taxon>Euarchontoglires</taxon>
        <taxon>Primates</taxon>
        <taxon>Haplorrhini</taxon>
        <taxon>Platyrrhini</taxon>
        <taxon>Cebidae</taxon>
        <taxon>Callitrichinae</taxon>
        <taxon>Saguinus</taxon>
    </lineage>
</organism>
<name>A0ABQ9VEH3_SAGOE</name>
<comment type="caution">
    <text evidence="1">The sequence shown here is derived from an EMBL/GenBank/DDBJ whole genome shotgun (WGS) entry which is preliminary data.</text>
</comment>
<keyword evidence="2" id="KW-1185">Reference proteome</keyword>
<dbReference type="Proteomes" id="UP001266305">
    <property type="component" value="Unassembled WGS sequence"/>
</dbReference>
<feature type="non-terminal residue" evidence="1">
    <location>
        <position position="1"/>
    </location>
</feature>
<feature type="non-terminal residue" evidence="1">
    <location>
        <position position="51"/>
    </location>
</feature>